<feature type="transmembrane region" description="Helical" evidence="1">
    <location>
        <begin position="90"/>
        <end position="110"/>
    </location>
</feature>
<gene>
    <name evidence="2" type="ORF">CDAR_59771</name>
</gene>
<dbReference type="Proteomes" id="UP001054837">
    <property type="component" value="Unassembled WGS sequence"/>
</dbReference>
<keyword evidence="1" id="KW-1133">Transmembrane helix</keyword>
<comment type="caution">
    <text evidence="2">The sequence shown here is derived from an EMBL/GenBank/DDBJ whole genome shotgun (WGS) entry which is preliminary data.</text>
</comment>
<name>A0AAV4RNF7_9ARAC</name>
<keyword evidence="1" id="KW-0472">Membrane</keyword>
<dbReference type="AlphaFoldDB" id="A0AAV4RNF7"/>
<evidence type="ECO:0000313" key="3">
    <source>
        <dbReference type="Proteomes" id="UP001054837"/>
    </source>
</evidence>
<evidence type="ECO:0000256" key="1">
    <source>
        <dbReference type="SAM" id="Phobius"/>
    </source>
</evidence>
<sequence>MNLSACESNDFPSGVCLFSDSYTCDHVRLVSVISPVLNVKVSFFFWKPFFFPVTVTLRRRRAVGVVPSLGMRHVTWNAKPLLGILRAKQCTVLGGILIATSLIKCSLLFYSGNQLL</sequence>
<proteinExistence type="predicted"/>
<keyword evidence="3" id="KW-1185">Reference proteome</keyword>
<reference evidence="2 3" key="1">
    <citation type="submission" date="2021-06" db="EMBL/GenBank/DDBJ databases">
        <title>Caerostris darwini draft genome.</title>
        <authorList>
            <person name="Kono N."/>
            <person name="Arakawa K."/>
        </authorList>
    </citation>
    <scope>NUCLEOTIDE SEQUENCE [LARGE SCALE GENOMIC DNA]</scope>
</reference>
<evidence type="ECO:0000313" key="2">
    <source>
        <dbReference type="EMBL" id="GIY23239.1"/>
    </source>
</evidence>
<keyword evidence="1" id="KW-0812">Transmembrane</keyword>
<organism evidence="2 3">
    <name type="scientific">Caerostris darwini</name>
    <dbReference type="NCBI Taxonomy" id="1538125"/>
    <lineage>
        <taxon>Eukaryota</taxon>
        <taxon>Metazoa</taxon>
        <taxon>Ecdysozoa</taxon>
        <taxon>Arthropoda</taxon>
        <taxon>Chelicerata</taxon>
        <taxon>Arachnida</taxon>
        <taxon>Araneae</taxon>
        <taxon>Araneomorphae</taxon>
        <taxon>Entelegynae</taxon>
        <taxon>Araneoidea</taxon>
        <taxon>Araneidae</taxon>
        <taxon>Caerostris</taxon>
    </lineage>
</organism>
<dbReference type="EMBL" id="BPLQ01006523">
    <property type="protein sequence ID" value="GIY23239.1"/>
    <property type="molecule type" value="Genomic_DNA"/>
</dbReference>
<protein>
    <submittedName>
        <fullName evidence="2">Uncharacterized protein</fullName>
    </submittedName>
</protein>
<accession>A0AAV4RNF7</accession>